<feature type="region of interest" description="Disordered" evidence="1">
    <location>
        <begin position="1"/>
        <end position="20"/>
    </location>
</feature>
<feature type="region of interest" description="Disordered" evidence="1">
    <location>
        <begin position="564"/>
        <end position="584"/>
    </location>
</feature>
<feature type="region of interest" description="Disordered" evidence="1">
    <location>
        <begin position="1643"/>
        <end position="1685"/>
    </location>
</feature>
<feature type="compositionally biased region" description="Polar residues" evidence="1">
    <location>
        <begin position="1644"/>
        <end position="1663"/>
    </location>
</feature>
<feature type="region of interest" description="Disordered" evidence="1">
    <location>
        <begin position="1043"/>
        <end position="1071"/>
    </location>
</feature>
<feature type="compositionally biased region" description="Basic and acidic residues" evidence="1">
    <location>
        <begin position="594"/>
        <end position="605"/>
    </location>
</feature>
<feature type="compositionally biased region" description="Basic and acidic residues" evidence="1">
    <location>
        <begin position="1432"/>
        <end position="1443"/>
    </location>
</feature>
<organism evidence="2 3">
    <name type="scientific">Parthenolecanium corni</name>
    <dbReference type="NCBI Taxonomy" id="536013"/>
    <lineage>
        <taxon>Eukaryota</taxon>
        <taxon>Metazoa</taxon>
        <taxon>Ecdysozoa</taxon>
        <taxon>Arthropoda</taxon>
        <taxon>Hexapoda</taxon>
        <taxon>Insecta</taxon>
        <taxon>Pterygota</taxon>
        <taxon>Neoptera</taxon>
        <taxon>Paraneoptera</taxon>
        <taxon>Hemiptera</taxon>
        <taxon>Sternorrhyncha</taxon>
        <taxon>Coccoidea</taxon>
        <taxon>Coccidae</taxon>
        <taxon>Parthenolecanium</taxon>
    </lineage>
</organism>
<evidence type="ECO:0000313" key="3">
    <source>
        <dbReference type="Proteomes" id="UP001367676"/>
    </source>
</evidence>
<keyword evidence="3" id="KW-1185">Reference proteome</keyword>
<accession>A0AAN9Y0N0</accession>
<feature type="region of interest" description="Disordered" evidence="1">
    <location>
        <begin position="1699"/>
        <end position="1778"/>
    </location>
</feature>
<name>A0AAN9Y0N0_9HEMI</name>
<feature type="region of interest" description="Disordered" evidence="1">
    <location>
        <begin position="1512"/>
        <end position="1573"/>
    </location>
</feature>
<feature type="compositionally biased region" description="Polar residues" evidence="1">
    <location>
        <begin position="1756"/>
        <end position="1769"/>
    </location>
</feature>
<feature type="compositionally biased region" description="Polar residues" evidence="1">
    <location>
        <begin position="1558"/>
        <end position="1571"/>
    </location>
</feature>
<sequence>MEIVTSLPTGAPGARGGTKKHVEEWSRLDQLTGMLEHARVEADHWSSNTSNSRHRYGKIVDSRARNLADGSVQQQQQTKQLEVFQAHIPGGSVQVIRSHTSTSSSWHNSKPILRGKSHLDWPPTLNGSSLPVQQRLINMEAKLDDFKLHDNLVNLNVEKSKASVARLLPSRRPPTRSKLTKTRDEDDDNDNDLHYRSYKQNGIDSICPIETTSTKKFENENLATDFAALTSPQQTAAAVAAVTASGLQSPSAVTISPLRVHETLSKKKSISDENLASVDDNNTNSESWKRNSKNRWSFQYPRSKFKDSTRTENGFPEAKSELENVLQRVLRSKGESLLNKVQQNHSINVEEVGIRSKIIEPTVYPKRKSFVTEESLKETKQRLRHLNGFNGFESQSEISNNSSSSIGGSSAVEPDDGICTDSRGESDKDDECNSATGVTSDSTNSFINTGISSSAIDTSSYKSDEWYDRRKSYGFEPVSNFSLKKTIFSDVKPTPKTNLSTDSGICRSSELELASTSMIRKLTAEVKSHQEESHIQKTETPQQMPKGADVFELLRKFEKRVADEAATAAKPTTDNSWKTTSDLTERSLTSGVDLWRRPRTPKDDDSVPAARVNNDSWIRTARTSPDSFELDTSTSSKTSIASATSWSTTTSKTRASDLAETPPVTRGRVLEALESLRQSSNSNAFEPHSQLFRRSNDSQEMDDLALKRHSIACDDAKYVISKFADTDATSRFRDKLSSPQTSDQLKTTVVNVNGGEAVPLVAGEVTVPPADVKKPKKVEFSKTEVHFAAAEPGKIKIVETDEKPPPTNLYRRKRRSVSASPKMLGVGSGYTKFGDHEQHKEVGEAQESKSRNNRRSSFNASNPNHTSHTWPGEDSNSAAVPKRKDDFSKAFGSTTCDNGLAVTISSMKPDLNDIRRASWSIFDGNESKSTPAGYSTKINFGKEGVTVIADTKSRKQSAENVPPKSTDASRDENFREKLIVRIGECAGGTAKAAAAPCTVVGTKNGVLQENRFINGFRNSIYCHKFNDRLKSTSLIIDTIRKGGSADKGAKGDVAEPCKMSSTPAKAAQEPLEQPSTYIMEMNELQHRYNRARQNRSVDRGVAKEELAADAITTSKLRGRGIYNTVPVSKYAHQRSRLPNTDLLLEKALNVFDRLYNASRVDCNVSHASPEKISRAFVEPSKRKEQIKKVFQQHRERRASQTSSTPPSPVMHPLISFRHDGNISDDSLKADEEVRSYMGTAALDEYENELAGSWSRRKYLKLVKSHKTIKEDEEILEKSHFKPLRTEEEKVKTVTSSSNVDIKRPKITSVAVNVLRDIRPDDIVPATKKFTTVLLNSNDSKKAESTAVPLITGAHDSNYPSHHHDLLGSKHKPGEEHIIPLRLADDHHCRRTYAEHKEDRHVHRTRDTPTSKTSSSRTKTDYKPVTIIHHGVRLQDKELTDSRRLAHASSSPKKELVGSKPRSRKSVPLPKEPKEPCHIIGIGGGSLRKKTSTASTAGRERLFDSGRDSWLNLPKERKATTSSSAVERKEPAKSLRTPQRLRTGDTTSSDIDSKHTPNSHHYSSRLPTASSCRKSRTVGLVDIVGSTETEATDLDADLGAGITSTTYTDASSEEDTTSRRTAYRKQFSKPLTTISEKSGLRLVDRQSSSRGTTYAKIRSTSTAGVTPAAKPSVTRTTSNSSLESRSNSYEFKYPVLKTEERSKRRAARMLQRATSREALMKGGHVSSSEDITSDNDKCSSRVASKLKPSRKVKSTKSSKPEATSQQSTRVSAPPRSKPNRFQLHISRAGTLRRIINFLEIRAGKILGCSALEAEHSREGSFHSSSGVPWIDFGDSKIIQNEVDTTIFSHFSR</sequence>
<feature type="compositionally biased region" description="Polar residues" evidence="1">
    <location>
        <begin position="433"/>
        <end position="449"/>
    </location>
</feature>
<comment type="caution">
    <text evidence="2">The sequence shown here is derived from an EMBL/GenBank/DDBJ whole genome shotgun (WGS) entry which is preliminary data.</text>
</comment>
<feature type="region of interest" description="Disordered" evidence="1">
    <location>
        <begin position="592"/>
        <end position="611"/>
    </location>
</feature>
<feature type="region of interest" description="Disordered" evidence="1">
    <location>
        <begin position="950"/>
        <end position="971"/>
    </location>
</feature>
<protein>
    <submittedName>
        <fullName evidence="2">Uncharacterized protein</fullName>
    </submittedName>
</protein>
<feature type="region of interest" description="Disordered" evidence="1">
    <location>
        <begin position="392"/>
        <end position="449"/>
    </location>
</feature>
<feature type="compositionally biased region" description="Low complexity" evidence="1">
    <location>
        <begin position="855"/>
        <end position="864"/>
    </location>
</feature>
<feature type="compositionally biased region" description="Basic residues" evidence="1">
    <location>
        <begin position="1746"/>
        <end position="1755"/>
    </location>
</feature>
<feature type="compositionally biased region" description="Basic and acidic residues" evidence="1">
    <location>
        <begin position="1043"/>
        <end position="1055"/>
    </location>
</feature>
<proteinExistence type="predicted"/>
<evidence type="ECO:0000313" key="2">
    <source>
        <dbReference type="EMBL" id="KAK7580076.1"/>
    </source>
</evidence>
<dbReference type="EMBL" id="JBBCAQ010000034">
    <property type="protein sequence ID" value="KAK7580076.1"/>
    <property type="molecule type" value="Genomic_DNA"/>
</dbReference>
<feature type="region of interest" description="Disordered" evidence="1">
    <location>
        <begin position="164"/>
        <end position="193"/>
    </location>
</feature>
<dbReference type="Proteomes" id="UP001367676">
    <property type="component" value="Unassembled WGS sequence"/>
</dbReference>
<feature type="compositionally biased region" description="Basic and acidic residues" evidence="1">
    <location>
        <begin position="833"/>
        <end position="850"/>
    </location>
</feature>
<feature type="region of interest" description="Disordered" evidence="1">
    <location>
        <begin position="270"/>
        <end position="293"/>
    </location>
</feature>
<gene>
    <name evidence="2" type="ORF">V9T40_000705</name>
</gene>
<feature type="compositionally biased region" description="Basic and acidic residues" evidence="1">
    <location>
        <begin position="1393"/>
        <end position="1408"/>
    </location>
</feature>
<feature type="compositionally biased region" description="Low complexity" evidence="1">
    <location>
        <begin position="1673"/>
        <end position="1685"/>
    </location>
</feature>
<reference evidence="2 3" key="1">
    <citation type="submission" date="2024-03" db="EMBL/GenBank/DDBJ databases">
        <title>Adaptation during the transition from Ophiocordyceps entomopathogen to insect associate is accompanied by gene loss and intensified selection.</title>
        <authorList>
            <person name="Ward C.M."/>
            <person name="Onetto C.A."/>
            <person name="Borneman A.R."/>
        </authorList>
    </citation>
    <scope>NUCLEOTIDE SEQUENCE [LARGE SCALE GENOMIC DNA]</scope>
    <source>
        <strain evidence="2">AWRI1</strain>
        <tissue evidence="2">Single Adult Female</tissue>
    </source>
</reference>
<feature type="compositionally biased region" description="Low complexity" evidence="1">
    <location>
        <begin position="393"/>
        <end position="410"/>
    </location>
</feature>
<feature type="region of interest" description="Disordered" evidence="1">
    <location>
        <begin position="1393"/>
        <end position="1500"/>
    </location>
</feature>
<feature type="region of interest" description="Disordered" evidence="1">
    <location>
        <begin position="796"/>
        <end position="881"/>
    </location>
</feature>
<feature type="compositionally biased region" description="Polar residues" evidence="1">
    <location>
        <begin position="570"/>
        <end position="584"/>
    </location>
</feature>
<evidence type="ECO:0000256" key="1">
    <source>
        <dbReference type="SAM" id="MobiDB-lite"/>
    </source>
</evidence>
<feature type="compositionally biased region" description="Polar residues" evidence="1">
    <location>
        <begin position="865"/>
        <end position="878"/>
    </location>
</feature>
<feature type="compositionally biased region" description="Low complexity" evidence="1">
    <location>
        <begin position="632"/>
        <end position="653"/>
    </location>
</feature>
<feature type="region of interest" description="Disordered" evidence="1">
    <location>
        <begin position="625"/>
        <end position="666"/>
    </location>
</feature>